<dbReference type="GO" id="GO:0009279">
    <property type="term" value="C:cell outer membrane"/>
    <property type="evidence" value="ECO:0007669"/>
    <property type="project" value="UniProtKB-SubCell"/>
</dbReference>
<keyword evidence="8" id="KW-0732">Signal</keyword>
<dbReference type="SUPFAM" id="SSF56954">
    <property type="entry name" value="Outer membrane efflux proteins (OEP)"/>
    <property type="match status" value="1"/>
</dbReference>
<feature type="chain" id="PRO_5016176210" description="TolC family protein" evidence="8">
    <location>
        <begin position="19"/>
        <end position="412"/>
    </location>
</feature>
<evidence type="ECO:0000256" key="3">
    <source>
        <dbReference type="ARBA" id="ARBA00022692"/>
    </source>
</evidence>
<organism evidence="9 10">
    <name type="scientific">Variovorax paradoxus</name>
    <dbReference type="NCBI Taxonomy" id="34073"/>
    <lineage>
        <taxon>Bacteria</taxon>
        <taxon>Pseudomonadati</taxon>
        <taxon>Pseudomonadota</taxon>
        <taxon>Betaproteobacteria</taxon>
        <taxon>Burkholderiales</taxon>
        <taxon>Comamonadaceae</taxon>
        <taxon>Variovorax</taxon>
    </lineage>
</organism>
<keyword evidence="2" id="KW-1134">Transmembrane beta strand</keyword>
<reference evidence="9 10" key="1">
    <citation type="submission" date="2017-08" db="EMBL/GenBank/DDBJ databases">
        <title>Infants hospitalized years apart are colonized by the same room-sourced microbial strains.</title>
        <authorList>
            <person name="Brooks B."/>
            <person name="Olm M.R."/>
            <person name="Firek B.A."/>
            <person name="Baker R."/>
            <person name="Thomas B.C."/>
            <person name="Morowitz M.J."/>
            <person name="Banfield J.F."/>
        </authorList>
    </citation>
    <scope>NUCLEOTIDE SEQUENCE [LARGE SCALE GENOMIC DNA]</scope>
    <source>
        <strain evidence="9">S2_005_003_R2_41</strain>
    </source>
</reference>
<dbReference type="InterPro" id="IPR051906">
    <property type="entry name" value="TolC-like"/>
</dbReference>
<dbReference type="GO" id="GO:0015288">
    <property type="term" value="F:porin activity"/>
    <property type="evidence" value="ECO:0007669"/>
    <property type="project" value="TreeGrafter"/>
</dbReference>
<keyword evidence="4" id="KW-0472">Membrane</keyword>
<proteinExistence type="predicted"/>
<keyword evidence="5" id="KW-0998">Cell outer membrane</keyword>
<dbReference type="GO" id="GO:0015562">
    <property type="term" value="F:efflux transmembrane transporter activity"/>
    <property type="evidence" value="ECO:0007669"/>
    <property type="project" value="InterPro"/>
</dbReference>
<keyword evidence="3" id="KW-0812">Transmembrane</keyword>
<evidence type="ECO:0000256" key="6">
    <source>
        <dbReference type="SAM" id="Coils"/>
    </source>
</evidence>
<feature type="signal peptide" evidence="8">
    <location>
        <begin position="1"/>
        <end position="18"/>
    </location>
</feature>
<gene>
    <name evidence="9" type="ORF">DI563_05225</name>
</gene>
<comment type="subcellular location">
    <subcellularLocation>
        <location evidence="1">Cell outer membrane</location>
    </subcellularLocation>
</comment>
<feature type="coiled-coil region" evidence="6">
    <location>
        <begin position="298"/>
        <end position="328"/>
    </location>
</feature>
<evidence type="ECO:0000313" key="9">
    <source>
        <dbReference type="EMBL" id="PZQ76982.1"/>
    </source>
</evidence>
<dbReference type="PANTHER" id="PTHR30026:SF20">
    <property type="entry name" value="OUTER MEMBRANE PROTEIN TOLC"/>
    <property type="match status" value="1"/>
</dbReference>
<feature type="region of interest" description="Disordered" evidence="7">
    <location>
        <begin position="210"/>
        <end position="229"/>
    </location>
</feature>
<evidence type="ECO:0000313" key="10">
    <source>
        <dbReference type="Proteomes" id="UP000249135"/>
    </source>
</evidence>
<protein>
    <recommendedName>
        <fullName evidence="11">TolC family protein</fullName>
    </recommendedName>
</protein>
<evidence type="ECO:0000256" key="1">
    <source>
        <dbReference type="ARBA" id="ARBA00004442"/>
    </source>
</evidence>
<dbReference type="AlphaFoldDB" id="A0A2W5QI67"/>
<dbReference type="EMBL" id="QFPP01000034">
    <property type="protein sequence ID" value="PZQ76982.1"/>
    <property type="molecule type" value="Genomic_DNA"/>
</dbReference>
<sequence length="412" mass="44873">MKSWVAIALMASTFCAQAQDRPAPADLPPTALARQWIDQDAAVREARSGLEAAGHGAGMLRAGPHEWTTRVTMQRRNYQSGGPDSKEWNAQLERGIRVNGKAKLDDELADVELAVARARVGEAIHESARSLVDLWVDAALSAQAESLYRAQQTFAQQNLRAVDARKRAGDASSLDLAVASADAADVDRQASQAKSTLDKARARLRVRFPDAQAPERALGNPSGPEGPQSQWLDRALQASDVMRIAEGQLRKAELTASRASADRVADPTVGVFAASESFRQERIVGVSISIPLGGTYRRERSLQAMQEAEAARSALDRQRRELETSIAETYTDASGNFSRWQLAEQGAAASNENAQLTQRAYALGEADLQSLLLARRQFLDASRAALEARAEALRAHYRLLVDAHLIWNLSDD</sequence>
<keyword evidence="6" id="KW-0175">Coiled coil</keyword>
<comment type="caution">
    <text evidence="9">The sequence shown here is derived from an EMBL/GenBank/DDBJ whole genome shotgun (WGS) entry which is preliminary data.</text>
</comment>
<dbReference type="GO" id="GO:1990281">
    <property type="term" value="C:efflux pump complex"/>
    <property type="evidence" value="ECO:0007669"/>
    <property type="project" value="TreeGrafter"/>
</dbReference>
<evidence type="ECO:0000256" key="2">
    <source>
        <dbReference type="ARBA" id="ARBA00022452"/>
    </source>
</evidence>
<evidence type="ECO:0000256" key="7">
    <source>
        <dbReference type="SAM" id="MobiDB-lite"/>
    </source>
</evidence>
<accession>A0A2W5QI67</accession>
<evidence type="ECO:0008006" key="11">
    <source>
        <dbReference type="Google" id="ProtNLM"/>
    </source>
</evidence>
<dbReference type="Proteomes" id="UP000249135">
    <property type="component" value="Unassembled WGS sequence"/>
</dbReference>
<evidence type="ECO:0000256" key="4">
    <source>
        <dbReference type="ARBA" id="ARBA00023136"/>
    </source>
</evidence>
<dbReference type="Gene3D" id="1.20.1600.10">
    <property type="entry name" value="Outer membrane efflux proteins (OEP)"/>
    <property type="match status" value="1"/>
</dbReference>
<dbReference type="PANTHER" id="PTHR30026">
    <property type="entry name" value="OUTER MEMBRANE PROTEIN TOLC"/>
    <property type="match status" value="1"/>
</dbReference>
<name>A0A2W5QI67_VARPD</name>
<evidence type="ECO:0000256" key="8">
    <source>
        <dbReference type="SAM" id="SignalP"/>
    </source>
</evidence>
<evidence type="ECO:0000256" key="5">
    <source>
        <dbReference type="ARBA" id="ARBA00023237"/>
    </source>
</evidence>